<feature type="domain" description="Amidohydrolase-related" evidence="1">
    <location>
        <begin position="210"/>
        <end position="407"/>
    </location>
</feature>
<organism evidence="2 3">
    <name type="scientific">Sinanaerobacter chloroacetimidivorans</name>
    <dbReference type="NCBI Taxonomy" id="2818044"/>
    <lineage>
        <taxon>Bacteria</taxon>
        <taxon>Bacillati</taxon>
        <taxon>Bacillota</taxon>
        <taxon>Clostridia</taxon>
        <taxon>Peptostreptococcales</taxon>
        <taxon>Anaerovoracaceae</taxon>
        <taxon>Sinanaerobacter</taxon>
    </lineage>
</organism>
<name>A0A8J8B361_9FIRM</name>
<dbReference type="RefSeq" id="WP_227019558.1">
    <property type="nucleotide sequence ID" value="NZ_JAGSND010000013.1"/>
</dbReference>
<comment type="caution">
    <text evidence="2">The sequence shown here is derived from an EMBL/GenBank/DDBJ whole genome shotgun (WGS) entry which is preliminary data.</text>
</comment>
<dbReference type="Gene3D" id="2.30.40.10">
    <property type="entry name" value="Urease, subunit C, domain 1"/>
    <property type="match status" value="1"/>
</dbReference>
<proteinExistence type="predicted"/>
<reference evidence="2" key="1">
    <citation type="submission" date="2021-04" db="EMBL/GenBank/DDBJ databases">
        <title>Sinoanaerobacter chloroacetimidivorans sp. nov., an obligate anaerobic bacterium isolated from anaerobic sludge.</title>
        <authorList>
            <person name="Bao Y."/>
        </authorList>
    </citation>
    <scope>NUCLEOTIDE SEQUENCE</scope>
    <source>
        <strain evidence="2">BAD-6</strain>
    </source>
</reference>
<dbReference type="InterPro" id="IPR006680">
    <property type="entry name" value="Amidohydro-rel"/>
</dbReference>
<dbReference type="Proteomes" id="UP000675664">
    <property type="component" value="Unassembled WGS sequence"/>
</dbReference>
<evidence type="ECO:0000259" key="1">
    <source>
        <dbReference type="Pfam" id="PF01979"/>
    </source>
</evidence>
<dbReference type="EMBL" id="JAGSND010000013">
    <property type="protein sequence ID" value="MBR0599422.1"/>
    <property type="molecule type" value="Genomic_DNA"/>
</dbReference>
<evidence type="ECO:0000313" key="3">
    <source>
        <dbReference type="Proteomes" id="UP000675664"/>
    </source>
</evidence>
<dbReference type="PANTHER" id="PTHR43794">
    <property type="entry name" value="AMINOHYDROLASE SSNA-RELATED"/>
    <property type="match status" value="1"/>
</dbReference>
<dbReference type="InterPro" id="IPR032466">
    <property type="entry name" value="Metal_Hydrolase"/>
</dbReference>
<reference evidence="2" key="2">
    <citation type="submission" date="2021-04" db="EMBL/GenBank/DDBJ databases">
        <authorList>
            <person name="Liu J."/>
        </authorList>
    </citation>
    <scope>NUCLEOTIDE SEQUENCE</scope>
    <source>
        <strain evidence="2">BAD-6</strain>
    </source>
</reference>
<accession>A0A8J8B361</accession>
<gene>
    <name evidence="2" type="ORF">KCX82_16165</name>
</gene>
<evidence type="ECO:0000313" key="2">
    <source>
        <dbReference type="EMBL" id="MBR0599422.1"/>
    </source>
</evidence>
<dbReference type="Pfam" id="PF01979">
    <property type="entry name" value="Amidohydro_1"/>
    <property type="match status" value="1"/>
</dbReference>
<dbReference type="GO" id="GO:0016810">
    <property type="term" value="F:hydrolase activity, acting on carbon-nitrogen (but not peptide) bonds"/>
    <property type="evidence" value="ECO:0007669"/>
    <property type="project" value="InterPro"/>
</dbReference>
<dbReference type="PANTHER" id="PTHR43794:SF5">
    <property type="entry name" value="CHLOROHYDROLASE FAMILY PROTEIN"/>
    <property type="match status" value="1"/>
</dbReference>
<sequence length="443" mass="49655">MFDTVISGGIILSSHNGYKPFAGSIGITGGVIEIVSPSILKSNDAREFINASGKIIMPGLINGHCHGDMAFAKGFGENITLKEQMSVFGDVGWFYPYVTDEERYYARQHTYCEAMLSGTTTLVENMFWSLGERSPKAFKEVGLRGAPAEDVRYDFMKSDEFLTDKMLTNFRTSCEVNGCIPILGTLPEEEFTDLRLKETDRIVNGSHSLYTSHLAETNWRYDSVMEKFHMSPVKVLEKYNLLNERYIGSHGIYFDEEDMEILAKNRVKIVNTPICEQKIADGAAPIRRLLDHGITVGLGTDGAMWNNSNDLFREMKCMAIVHNIRNGAGTFSPKEILNMATINGAKMLRLEEKLGTLEEGKIADIILIDAASPHMTPIHYGEWENVTSNTVFCATGADVTDVMIDGEFRIRNRNILTCSVKEIQKSVQETSNQIIKILRRINK</sequence>
<dbReference type="SUPFAM" id="SSF51338">
    <property type="entry name" value="Composite domain of metallo-dependent hydrolases"/>
    <property type="match status" value="1"/>
</dbReference>
<dbReference type="SUPFAM" id="SSF51556">
    <property type="entry name" value="Metallo-dependent hydrolases"/>
    <property type="match status" value="1"/>
</dbReference>
<dbReference type="Gene3D" id="3.20.20.140">
    <property type="entry name" value="Metal-dependent hydrolases"/>
    <property type="match status" value="1"/>
</dbReference>
<dbReference type="InterPro" id="IPR050287">
    <property type="entry name" value="MTA/SAH_deaminase"/>
</dbReference>
<dbReference type="InterPro" id="IPR011059">
    <property type="entry name" value="Metal-dep_hydrolase_composite"/>
</dbReference>
<protein>
    <submittedName>
        <fullName evidence="2">Amidohydrolase family protein</fullName>
    </submittedName>
</protein>
<keyword evidence="3" id="KW-1185">Reference proteome</keyword>
<dbReference type="AlphaFoldDB" id="A0A8J8B361"/>